<reference evidence="13 14" key="1">
    <citation type="submission" date="2014-11" db="EMBL/GenBank/DDBJ databases">
        <authorList>
            <person name="Zhu J."/>
            <person name="Qi W."/>
            <person name="Song R."/>
        </authorList>
    </citation>
    <scope>NUCLEOTIDE SEQUENCE [LARGE SCALE GENOMIC DNA]</scope>
</reference>
<dbReference type="FunCoup" id="A0A0G4ES04">
    <property type="interactions" value="65"/>
</dbReference>
<feature type="region of interest" description="Disordered" evidence="10">
    <location>
        <begin position="1"/>
        <end position="96"/>
    </location>
</feature>
<dbReference type="SUPFAM" id="SSF51905">
    <property type="entry name" value="FAD/NAD(P)-binding domain"/>
    <property type="match status" value="2"/>
</dbReference>
<dbReference type="EMBL" id="CDMY01000304">
    <property type="protein sequence ID" value="CEM01006.1"/>
    <property type="molecule type" value="Genomic_DNA"/>
</dbReference>
<dbReference type="InterPro" id="IPR045024">
    <property type="entry name" value="NDH-2"/>
</dbReference>
<evidence type="ECO:0000256" key="6">
    <source>
        <dbReference type="ARBA" id="ARBA00023002"/>
    </source>
</evidence>
<keyword evidence="5" id="KW-0809">Transit peptide</keyword>
<dbReference type="InterPro" id="IPR023753">
    <property type="entry name" value="FAD/NAD-binding_dom"/>
</dbReference>
<feature type="compositionally biased region" description="Basic and acidic residues" evidence="10">
    <location>
        <begin position="41"/>
        <end position="52"/>
    </location>
</feature>
<evidence type="ECO:0000256" key="7">
    <source>
        <dbReference type="ARBA" id="ARBA00023027"/>
    </source>
</evidence>
<protein>
    <recommendedName>
        <fullName evidence="2">NADH:ubiquinone reductase (non-electrogenic)</fullName>
        <ecNumber evidence="2">1.6.5.9</ecNumber>
    </recommendedName>
</protein>
<evidence type="ECO:0000313" key="13">
    <source>
        <dbReference type="EMBL" id="CEM01006.1"/>
    </source>
</evidence>
<comment type="similarity">
    <text evidence="1">Belongs to the NADH dehydrogenase family.</text>
</comment>
<feature type="region of interest" description="Disordered" evidence="10">
    <location>
        <begin position="635"/>
        <end position="675"/>
    </location>
</feature>
<evidence type="ECO:0000256" key="8">
    <source>
        <dbReference type="ARBA" id="ARBA00047599"/>
    </source>
</evidence>
<feature type="domain" description="FAD/NAD(P)-binding" evidence="11">
    <location>
        <begin position="101"/>
        <end position="470"/>
    </location>
</feature>
<dbReference type="OMA" id="HDFICED"/>
<feature type="compositionally biased region" description="Basic and acidic residues" evidence="10">
    <location>
        <begin position="18"/>
        <end position="28"/>
    </location>
</feature>
<proteinExistence type="inferred from homology"/>
<keyword evidence="4" id="KW-0274">FAD</keyword>
<evidence type="ECO:0000256" key="3">
    <source>
        <dbReference type="ARBA" id="ARBA00022630"/>
    </source>
</evidence>
<evidence type="ECO:0000256" key="4">
    <source>
        <dbReference type="ARBA" id="ARBA00022827"/>
    </source>
</evidence>
<evidence type="ECO:0000256" key="9">
    <source>
        <dbReference type="ARBA" id="ARBA00049010"/>
    </source>
</evidence>
<accession>A0A0G4ES04</accession>
<dbReference type="PANTHER" id="PTHR43706:SF47">
    <property type="entry name" value="EXTERNAL NADH-UBIQUINONE OXIDOREDUCTASE 1, MITOCHONDRIAL-RELATED"/>
    <property type="match status" value="1"/>
</dbReference>
<evidence type="ECO:0000259" key="11">
    <source>
        <dbReference type="Pfam" id="PF07992"/>
    </source>
</evidence>
<evidence type="ECO:0000256" key="5">
    <source>
        <dbReference type="ARBA" id="ARBA00022946"/>
    </source>
</evidence>
<dbReference type="PhylomeDB" id="A0A0G4ES04"/>
<keyword evidence="6" id="KW-0560">Oxidoreductase</keyword>
<evidence type="ECO:0000256" key="2">
    <source>
        <dbReference type="ARBA" id="ARBA00012637"/>
    </source>
</evidence>
<dbReference type="Pfam" id="PF22366">
    <property type="entry name" value="NDH2_C"/>
    <property type="match status" value="1"/>
</dbReference>
<dbReference type="InterPro" id="IPR036188">
    <property type="entry name" value="FAD/NAD-bd_sf"/>
</dbReference>
<feature type="compositionally biased region" description="Basic and acidic residues" evidence="10">
    <location>
        <begin position="649"/>
        <end position="658"/>
    </location>
</feature>
<keyword evidence="7" id="KW-0520">NAD</keyword>
<gene>
    <name evidence="13" type="ORF">Vbra_8108</name>
</gene>
<dbReference type="Gene3D" id="3.50.50.100">
    <property type="match status" value="2"/>
</dbReference>
<comment type="catalytic activity">
    <reaction evidence="9">
        <text>a ubiquinone + NADH + H(+) = a ubiquinol + NAD(+)</text>
        <dbReference type="Rhea" id="RHEA:23152"/>
        <dbReference type="Rhea" id="RHEA-COMP:9565"/>
        <dbReference type="Rhea" id="RHEA-COMP:9566"/>
        <dbReference type="ChEBI" id="CHEBI:15378"/>
        <dbReference type="ChEBI" id="CHEBI:16389"/>
        <dbReference type="ChEBI" id="CHEBI:17976"/>
        <dbReference type="ChEBI" id="CHEBI:57540"/>
        <dbReference type="ChEBI" id="CHEBI:57945"/>
    </reaction>
</comment>
<dbReference type="Proteomes" id="UP000041254">
    <property type="component" value="Unassembled WGS sequence"/>
</dbReference>
<dbReference type="AlphaFoldDB" id="A0A0G4ES04"/>
<dbReference type="OrthoDB" id="3244603at2759"/>
<sequence>MDFGGDVYGSNRKARQGQFDEKRERVGVDKLAQGVDDPEWDVGKMMDNEDPTKALPRPGDTMSERSLVQDSLEEAKPLPPSQQLEPPSSMPRPRPIKRRARMVILGTGWAAMNFVKDLDKELYDVTVVSPRNYFTFTPLLPSVCSGTLTPFSCIEPFRHFCRNPKTGKVDVTFYEAYAEDISFVQQRVTCKSAAQQVKARSKPKPSAHPLPFPSEYIPLEEYDTLFHIPYDYLVVAVGAQNNTYNIPGVEEYSYFLKEIEHARDIRKRIMNNFEKAYLPGVSYEEKERLLHFVVVGGGPTGVEAAAEFMDFIRDDMSKYFPEELMLMAKVTLIEMSPRLLPMFSGAVSKHTRKVFKKLGISVMSEYAVSEIKEKTMTVKNLRTPRPYDEDEAIGKDRPAQGETKEMPYGFVLWAAGVGQVELSQKVLQKLREQKGRSRMAVDGQLRLLGTENVYCLGDCAEIVPKSIAEAAPDLWKCMAPHHGFFLPWDDRHKIVTQKTQTFAMAVQWLISNQAQLAADFPQMSPTKYDFREAIERKWDKKQFDYQQLKNFLASIDENYRSPAPTAQNAAQQGTYLADTFTKFRTKASKFEAPVFIEKWKGTLAYVGDSQAVADLPPDLSALTYLMPGGTILKVENDVQPPPNPSNSNDTEKIEENKTENAVQDASAGEEEDDLRVMPSGAKKDDKFICILGGNFSSLFWRAVYLQEQMTWRNRIITTFDWLKSHYLGRDVGRDHIHYS</sequence>
<evidence type="ECO:0000313" key="14">
    <source>
        <dbReference type="Proteomes" id="UP000041254"/>
    </source>
</evidence>
<evidence type="ECO:0000256" key="1">
    <source>
        <dbReference type="ARBA" id="ARBA00005272"/>
    </source>
</evidence>
<evidence type="ECO:0000256" key="10">
    <source>
        <dbReference type="SAM" id="MobiDB-lite"/>
    </source>
</evidence>
<dbReference type="InterPro" id="IPR054585">
    <property type="entry name" value="NDH2-like_C"/>
</dbReference>
<dbReference type="InParanoid" id="A0A0G4ES04"/>
<evidence type="ECO:0000259" key="12">
    <source>
        <dbReference type="Pfam" id="PF22366"/>
    </source>
</evidence>
<dbReference type="GO" id="GO:0005739">
    <property type="term" value="C:mitochondrion"/>
    <property type="evidence" value="ECO:0007669"/>
    <property type="project" value="TreeGrafter"/>
</dbReference>
<name>A0A0G4ES04_VITBC</name>
<keyword evidence="14" id="KW-1185">Reference proteome</keyword>
<dbReference type="PANTHER" id="PTHR43706">
    <property type="entry name" value="NADH DEHYDROGENASE"/>
    <property type="match status" value="1"/>
</dbReference>
<comment type="catalytic activity">
    <reaction evidence="8">
        <text>a quinone + NADH + H(+) = a quinol + NAD(+)</text>
        <dbReference type="Rhea" id="RHEA:46160"/>
        <dbReference type="ChEBI" id="CHEBI:15378"/>
        <dbReference type="ChEBI" id="CHEBI:24646"/>
        <dbReference type="ChEBI" id="CHEBI:57540"/>
        <dbReference type="ChEBI" id="CHEBI:57945"/>
        <dbReference type="ChEBI" id="CHEBI:132124"/>
        <dbReference type="EC" id="1.6.5.9"/>
    </reaction>
</comment>
<feature type="domain" description="External alternative NADH-ubiquinone oxidoreductase-like C-terminal" evidence="12">
    <location>
        <begin position="687"/>
        <end position="730"/>
    </location>
</feature>
<dbReference type="EC" id="1.6.5.9" evidence="2"/>
<keyword evidence="3" id="KW-0285">Flavoprotein</keyword>
<dbReference type="STRING" id="1169540.A0A0G4ES04"/>
<dbReference type="VEuPathDB" id="CryptoDB:Vbra_8108"/>
<dbReference type="Pfam" id="PF07992">
    <property type="entry name" value="Pyr_redox_2"/>
    <property type="match status" value="1"/>
</dbReference>
<organism evidence="13 14">
    <name type="scientific">Vitrella brassicaformis (strain CCMP3155)</name>
    <dbReference type="NCBI Taxonomy" id="1169540"/>
    <lineage>
        <taxon>Eukaryota</taxon>
        <taxon>Sar</taxon>
        <taxon>Alveolata</taxon>
        <taxon>Colpodellida</taxon>
        <taxon>Vitrellaceae</taxon>
        <taxon>Vitrella</taxon>
    </lineage>
</organism>
<dbReference type="GO" id="GO:0050136">
    <property type="term" value="F:NADH dehydrogenase (quinone) (non-electrogenic) activity"/>
    <property type="evidence" value="ECO:0007669"/>
    <property type="project" value="UniProtKB-EC"/>
</dbReference>